<dbReference type="Pfam" id="PF00155">
    <property type="entry name" value="Aminotran_1_2"/>
    <property type="match status" value="1"/>
</dbReference>
<dbReference type="PANTHER" id="PTHR46577">
    <property type="entry name" value="HTH-TYPE TRANSCRIPTIONAL REGULATORY PROTEIN GABR"/>
    <property type="match status" value="1"/>
</dbReference>
<keyword evidence="5" id="KW-0804">Transcription</keyword>
<evidence type="ECO:0000256" key="1">
    <source>
        <dbReference type="ARBA" id="ARBA00005384"/>
    </source>
</evidence>
<dbReference type="GO" id="GO:0003700">
    <property type="term" value="F:DNA-binding transcription factor activity"/>
    <property type="evidence" value="ECO:0007669"/>
    <property type="project" value="InterPro"/>
</dbReference>
<dbReference type="GO" id="GO:0030170">
    <property type="term" value="F:pyridoxal phosphate binding"/>
    <property type="evidence" value="ECO:0007669"/>
    <property type="project" value="InterPro"/>
</dbReference>
<keyword evidence="2" id="KW-0663">Pyridoxal phosphate</keyword>
<dbReference type="InterPro" id="IPR015421">
    <property type="entry name" value="PyrdxlP-dep_Trfase_major"/>
</dbReference>
<comment type="similarity">
    <text evidence="1">In the C-terminal section; belongs to the class-I pyridoxal-phosphate-dependent aminotransferase family.</text>
</comment>
<dbReference type="InterPro" id="IPR000524">
    <property type="entry name" value="Tscrpt_reg_HTH_GntR"/>
</dbReference>
<dbReference type="SUPFAM" id="SSF53383">
    <property type="entry name" value="PLP-dependent transferases"/>
    <property type="match status" value="1"/>
</dbReference>
<evidence type="ECO:0000259" key="6">
    <source>
        <dbReference type="PROSITE" id="PS50949"/>
    </source>
</evidence>
<evidence type="ECO:0000256" key="3">
    <source>
        <dbReference type="ARBA" id="ARBA00023015"/>
    </source>
</evidence>
<dbReference type="PRINTS" id="PR00035">
    <property type="entry name" value="HTHGNTR"/>
</dbReference>
<dbReference type="CDD" id="cd07377">
    <property type="entry name" value="WHTH_GntR"/>
    <property type="match status" value="1"/>
</dbReference>
<evidence type="ECO:0000256" key="2">
    <source>
        <dbReference type="ARBA" id="ARBA00022898"/>
    </source>
</evidence>
<dbReference type="InterPro" id="IPR051446">
    <property type="entry name" value="HTH_trans_reg/aminotransferase"/>
</dbReference>
<dbReference type="InterPro" id="IPR004839">
    <property type="entry name" value="Aminotransferase_I/II_large"/>
</dbReference>
<evidence type="ECO:0000313" key="7">
    <source>
        <dbReference type="EMBL" id="RZS40969.1"/>
    </source>
</evidence>
<proteinExistence type="inferred from homology"/>
<feature type="domain" description="HTH gntR-type" evidence="6">
    <location>
        <begin position="20"/>
        <end position="88"/>
    </location>
</feature>
<dbReference type="InterPro" id="IPR036388">
    <property type="entry name" value="WH-like_DNA-bd_sf"/>
</dbReference>
<reference evidence="7 8" key="1">
    <citation type="submission" date="2019-02" db="EMBL/GenBank/DDBJ databases">
        <title>Genomic Encyclopedia of Type Strains, Phase IV (KMG-IV): sequencing the most valuable type-strain genomes for metagenomic binning, comparative biology and taxonomic classification.</title>
        <authorList>
            <person name="Goeker M."/>
        </authorList>
    </citation>
    <scope>NUCLEOTIDE SEQUENCE [LARGE SCALE GENOMIC DNA]</scope>
    <source>
        <strain evidence="7 8">DSM 101727</strain>
    </source>
</reference>
<dbReference type="Gene3D" id="1.10.10.10">
    <property type="entry name" value="Winged helix-like DNA-binding domain superfamily/Winged helix DNA-binding domain"/>
    <property type="match status" value="1"/>
</dbReference>
<accession>A0A4Q7KVD2</accession>
<dbReference type="AlphaFoldDB" id="A0A4Q7KVD2"/>
<comment type="caution">
    <text evidence="7">The sequence shown here is derived from an EMBL/GenBank/DDBJ whole genome shotgun (WGS) entry which is preliminary data.</text>
</comment>
<dbReference type="PANTHER" id="PTHR46577:SF1">
    <property type="entry name" value="HTH-TYPE TRANSCRIPTIONAL REGULATORY PROTEIN GABR"/>
    <property type="match status" value="1"/>
</dbReference>
<protein>
    <submittedName>
        <fullName evidence="7">DNA-binding transcriptional MocR family regulator</fullName>
    </submittedName>
</protein>
<dbReference type="PROSITE" id="PS50949">
    <property type="entry name" value="HTH_GNTR"/>
    <property type="match status" value="1"/>
</dbReference>
<evidence type="ECO:0000313" key="8">
    <source>
        <dbReference type="Proteomes" id="UP000294257"/>
    </source>
</evidence>
<gene>
    <name evidence="7" type="ORF">EV193_103287</name>
</gene>
<organism evidence="7 8">
    <name type="scientific">Herbihabitans rhizosphaerae</name>
    <dbReference type="NCBI Taxonomy" id="1872711"/>
    <lineage>
        <taxon>Bacteria</taxon>
        <taxon>Bacillati</taxon>
        <taxon>Actinomycetota</taxon>
        <taxon>Actinomycetes</taxon>
        <taxon>Pseudonocardiales</taxon>
        <taxon>Pseudonocardiaceae</taxon>
        <taxon>Herbihabitans</taxon>
    </lineage>
</organism>
<dbReference type="GO" id="GO:0003677">
    <property type="term" value="F:DNA binding"/>
    <property type="evidence" value="ECO:0007669"/>
    <property type="project" value="UniProtKB-KW"/>
</dbReference>
<dbReference type="InterPro" id="IPR015424">
    <property type="entry name" value="PyrdxlP-dep_Trfase"/>
</dbReference>
<keyword evidence="4 7" id="KW-0238">DNA-binding</keyword>
<dbReference type="Gene3D" id="3.40.640.10">
    <property type="entry name" value="Type I PLP-dependent aspartate aminotransferase-like (Major domain)"/>
    <property type="match status" value="1"/>
</dbReference>
<dbReference type="EMBL" id="SGWQ01000003">
    <property type="protein sequence ID" value="RZS40969.1"/>
    <property type="molecule type" value="Genomic_DNA"/>
</dbReference>
<sequence length="481" mass="50756">MDRIDAKTLAGLLGGWAADGPLYRALAAALRSAIEADSLPPGARLPSERDLAAALVVSRSTVVAAYDELRAGGLVDSRRGSGTVVAALPALRRPGADGRVPGGTATSIIQSLVDERADLITLNSAGAPASEWLADAVAAVAREDLPALTADAGYQPRGLPALRSALADCYTSDGLPTVPEQIVVTTGATQAISLVAQVFLRRGSTVVVETPSWPGCLDAFRAAGADPIGVPLDDEGARIDAFAAAMSRSPSLAFLMPTFHNPTGMLMSPARRRRIASLAAEHGVPIMEDNSYDTLFGGRPAPIAAEPDVEAITVGSLAKTVWPGLRLGWLRAPVEVAERVARHKALVDLGSPLLDQAVALRLLPRLPAITEEHTTALHARHDQLAGLLADRLPSWRWRPPDGGTSLWVELPGVDAAAFAQLARRHGVEIVPGAAMDPDGTHDSYIRLPFTYPPPILDELVDRLATAWKALRPNNSRHSTRD</sequence>
<keyword evidence="3" id="KW-0805">Transcription regulation</keyword>
<dbReference type="CDD" id="cd00609">
    <property type="entry name" value="AAT_like"/>
    <property type="match status" value="1"/>
</dbReference>
<dbReference type="Proteomes" id="UP000294257">
    <property type="component" value="Unassembled WGS sequence"/>
</dbReference>
<name>A0A4Q7KVD2_9PSEU</name>
<dbReference type="SUPFAM" id="SSF46785">
    <property type="entry name" value="Winged helix' DNA-binding domain"/>
    <property type="match status" value="1"/>
</dbReference>
<dbReference type="InterPro" id="IPR036390">
    <property type="entry name" value="WH_DNA-bd_sf"/>
</dbReference>
<evidence type="ECO:0000256" key="4">
    <source>
        <dbReference type="ARBA" id="ARBA00023125"/>
    </source>
</evidence>
<evidence type="ECO:0000256" key="5">
    <source>
        <dbReference type="ARBA" id="ARBA00023163"/>
    </source>
</evidence>
<dbReference type="RefSeq" id="WP_242613288.1">
    <property type="nucleotide sequence ID" value="NZ_SGWQ01000003.1"/>
</dbReference>
<dbReference type="SMART" id="SM00345">
    <property type="entry name" value="HTH_GNTR"/>
    <property type="match status" value="1"/>
</dbReference>
<dbReference type="Pfam" id="PF00392">
    <property type="entry name" value="GntR"/>
    <property type="match status" value="1"/>
</dbReference>
<keyword evidence="8" id="KW-1185">Reference proteome</keyword>